<dbReference type="Gene3D" id="2.60.40.10">
    <property type="entry name" value="Immunoglobulins"/>
    <property type="match status" value="1"/>
</dbReference>
<evidence type="ECO:0000256" key="2">
    <source>
        <dbReference type="ARBA" id="ARBA00012652"/>
    </source>
</evidence>
<organism evidence="8 9">
    <name type="scientific">Modestobacter roseus</name>
    <dbReference type="NCBI Taxonomy" id="1181884"/>
    <lineage>
        <taxon>Bacteria</taxon>
        <taxon>Bacillati</taxon>
        <taxon>Actinomycetota</taxon>
        <taxon>Actinomycetes</taxon>
        <taxon>Geodermatophilales</taxon>
        <taxon>Geodermatophilaceae</taxon>
        <taxon>Modestobacter</taxon>
    </lineage>
</organism>
<evidence type="ECO:0000313" key="8">
    <source>
        <dbReference type="EMBL" id="TWH73262.1"/>
    </source>
</evidence>
<dbReference type="GO" id="GO:0030596">
    <property type="term" value="F:alpha-L-rhamnosidase activity"/>
    <property type="evidence" value="ECO:0007669"/>
    <property type="project" value="UniProtKB-EC"/>
</dbReference>
<dbReference type="InterPro" id="IPR013783">
    <property type="entry name" value="Ig-like_fold"/>
</dbReference>
<dbReference type="Pfam" id="PF08531">
    <property type="entry name" value="Bac_rhamnosid_N"/>
    <property type="match status" value="1"/>
</dbReference>
<protein>
    <recommendedName>
        <fullName evidence="2">alpha-L-rhamnosidase</fullName>
        <ecNumber evidence="2">3.2.1.40</ecNumber>
    </recommendedName>
</protein>
<dbReference type="Proteomes" id="UP000321490">
    <property type="component" value="Unassembled WGS sequence"/>
</dbReference>
<feature type="domain" description="Bacterial alpha-L-rhamnosidase N-terminal" evidence="5">
    <location>
        <begin position="150"/>
        <end position="318"/>
    </location>
</feature>
<dbReference type="Pfam" id="PF05592">
    <property type="entry name" value="Bac_rhamnosid"/>
    <property type="match status" value="1"/>
</dbReference>
<evidence type="ECO:0000259" key="7">
    <source>
        <dbReference type="Pfam" id="PF17390"/>
    </source>
</evidence>
<sequence>MTAGQQHPGADGAVEVSAVRFEHHRDALGVGERRPRLSWQVVRAPDGWVQAGYELRVVDQAGRATIDRVDSAESVLVPWPGAPLDSREARSVQVRVTGADGGVSGWSDPVRVETGLLDPADWSARLITSPFDAEGGAPLFRRGFTLPGPVESARLHITSHGVHEAELNGVRVADETLAPGWTSYGTRLRYRTHDVTSLLRAGDNVIGATVADGWYRGRLTPHPGRRAVYGDRLGLLAQLEVTLAGGRSVVVATDGTWSTAPGPVRAADLYEGEWHDATAERAGWSSPGGDDDGWVPCGVGVRDPATLVAPEGPPVRAVAELPVAEVLRSPSGALLLDFGQNVAGRLRIRVTGPAGTRVQLRHAEVLEDGELGVRPLNTARATDTYVLRGGGEEVWEPRFTLHGFRYAEVQGWPGAFDPTAVTAVVHSSDLARTGWFSCSDPLLDRLHENVVWSMRGNFVDVPTDCPQRDERLGWTGDVQVFAPTAAHLHDCAGLLTSWLQDLAADQEPDGTVPVFVPYVELEPGSFLAKYARAQAGWGDAAVIVPWVLYQRFDDLAVLRRQYGSMCRWVDGVTVRLGDQLLWDLPEQQLGDWLDPTAPPDRPALAATDTVLVATAYRAHSARLLARIAGLLGERDDAARYGDLADRVTGAWQREFVGADGEVAGDTQTGHALALIFGLLPDPVHRERAGERLVGVVRERRHRIATGFLGTPLVLDALTEAGALEDAYALLRQTECPSWLYPVTMGATTIWERWDSMLPDGRINPGTMTSFNHYALGAVADWVHRVLGGLAPASPGYRHLEVHPRPGGGITWARTGHETPYGLAEVAWRIDDGVLGVEVLVPVGCSARVTLPVAGWAPVVVGPGRHGFRVDHPG</sequence>
<feature type="domain" description="Alpha-L-rhamnosidase six-hairpin glycosidase" evidence="6">
    <location>
        <begin position="432"/>
        <end position="785"/>
    </location>
</feature>
<dbReference type="PANTHER" id="PTHR33307">
    <property type="entry name" value="ALPHA-RHAMNOSIDASE (EUROFUNG)"/>
    <property type="match status" value="1"/>
</dbReference>
<dbReference type="PANTHER" id="PTHR33307:SF6">
    <property type="entry name" value="ALPHA-RHAMNOSIDASE (EUROFUNG)-RELATED"/>
    <property type="match status" value="1"/>
</dbReference>
<dbReference type="InterPro" id="IPR016007">
    <property type="entry name" value="Alpha_rhamnosid"/>
</dbReference>
<dbReference type="InterPro" id="IPR012341">
    <property type="entry name" value="6hp_glycosidase-like_sf"/>
</dbReference>
<dbReference type="SUPFAM" id="SSF48208">
    <property type="entry name" value="Six-hairpin glycosidases"/>
    <property type="match status" value="1"/>
</dbReference>
<keyword evidence="9" id="KW-1185">Reference proteome</keyword>
<dbReference type="EMBL" id="VLKF01000001">
    <property type="protein sequence ID" value="TWH73262.1"/>
    <property type="molecule type" value="Genomic_DNA"/>
</dbReference>
<dbReference type="GO" id="GO:0005975">
    <property type="term" value="P:carbohydrate metabolic process"/>
    <property type="evidence" value="ECO:0007669"/>
    <property type="project" value="InterPro"/>
</dbReference>
<evidence type="ECO:0000256" key="3">
    <source>
        <dbReference type="ARBA" id="ARBA00022801"/>
    </source>
</evidence>
<keyword evidence="3" id="KW-0378">Hydrolase</keyword>
<dbReference type="InterPro" id="IPR035396">
    <property type="entry name" value="Bac_rhamnosid6H"/>
</dbReference>
<comment type="caution">
    <text evidence="8">The sequence shown here is derived from an EMBL/GenBank/DDBJ whole genome shotgun (WGS) entry which is preliminary data.</text>
</comment>
<feature type="domain" description="Alpha-L-rhamnosidase concanavalin-like" evidence="4">
    <location>
        <begin position="329"/>
        <end position="425"/>
    </location>
</feature>
<evidence type="ECO:0000313" key="9">
    <source>
        <dbReference type="Proteomes" id="UP000321490"/>
    </source>
</evidence>
<dbReference type="AlphaFoldDB" id="A0A562IQU3"/>
<dbReference type="Gene3D" id="2.60.120.260">
    <property type="entry name" value="Galactose-binding domain-like"/>
    <property type="match status" value="2"/>
</dbReference>
<dbReference type="PIRSF" id="PIRSF010631">
    <property type="entry name" value="A-rhamnsds"/>
    <property type="match status" value="1"/>
</dbReference>
<dbReference type="Gene3D" id="1.50.10.10">
    <property type="match status" value="1"/>
</dbReference>
<proteinExistence type="predicted"/>
<accession>A0A562IQU3</accession>
<comment type="catalytic activity">
    <reaction evidence="1">
        <text>Hydrolysis of terminal non-reducing alpha-L-rhamnose residues in alpha-L-rhamnosides.</text>
        <dbReference type="EC" id="3.2.1.40"/>
    </reaction>
</comment>
<dbReference type="Gene3D" id="2.60.420.10">
    <property type="entry name" value="Maltose phosphorylase, domain 3"/>
    <property type="match status" value="1"/>
</dbReference>
<dbReference type="InterPro" id="IPR013737">
    <property type="entry name" value="Bac_rhamnosid_N"/>
</dbReference>
<dbReference type="InterPro" id="IPR035398">
    <property type="entry name" value="Bac_rhamnosid_C"/>
</dbReference>
<dbReference type="InterPro" id="IPR008928">
    <property type="entry name" value="6-hairpin_glycosidase_sf"/>
</dbReference>
<dbReference type="Pfam" id="PF25788">
    <property type="entry name" value="Ig_Rha78A_N"/>
    <property type="match status" value="1"/>
</dbReference>
<feature type="domain" description="Alpha-L-rhamnosidase C-terminal" evidence="7">
    <location>
        <begin position="788"/>
        <end position="853"/>
    </location>
</feature>
<dbReference type="Pfam" id="PF17389">
    <property type="entry name" value="Bac_rhamnosid6H"/>
    <property type="match status" value="1"/>
</dbReference>
<dbReference type="Pfam" id="PF17390">
    <property type="entry name" value="Bac_rhamnosid_C"/>
    <property type="match status" value="1"/>
</dbReference>
<evidence type="ECO:0000256" key="1">
    <source>
        <dbReference type="ARBA" id="ARBA00001445"/>
    </source>
</evidence>
<evidence type="ECO:0000259" key="6">
    <source>
        <dbReference type="Pfam" id="PF17389"/>
    </source>
</evidence>
<dbReference type="EC" id="3.2.1.40" evidence="2"/>
<reference evidence="8 9" key="1">
    <citation type="submission" date="2019-07" db="EMBL/GenBank/DDBJ databases">
        <title>R&amp;d 2014.</title>
        <authorList>
            <person name="Klenk H.-P."/>
        </authorList>
    </citation>
    <scope>NUCLEOTIDE SEQUENCE [LARGE SCALE GENOMIC DNA]</scope>
    <source>
        <strain evidence="8 9">DSM 45764</strain>
    </source>
</reference>
<name>A0A562IQU3_9ACTN</name>
<evidence type="ECO:0000259" key="5">
    <source>
        <dbReference type="Pfam" id="PF08531"/>
    </source>
</evidence>
<gene>
    <name evidence="8" type="ORF">JD78_01785</name>
</gene>
<evidence type="ECO:0000259" key="4">
    <source>
        <dbReference type="Pfam" id="PF05592"/>
    </source>
</evidence>
<dbReference type="InterPro" id="IPR008902">
    <property type="entry name" value="Rhamnosid_concanavalin"/>
</dbReference>